<evidence type="ECO:0000313" key="2">
    <source>
        <dbReference type="EMBL" id="AFK07586.1"/>
    </source>
</evidence>
<dbReference type="AlphaFoldDB" id="I2F6N3"/>
<evidence type="ECO:0000313" key="3">
    <source>
        <dbReference type="Proteomes" id="UP000002881"/>
    </source>
</evidence>
<dbReference type="InterPro" id="IPR036866">
    <property type="entry name" value="RibonucZ/Hydroxyglut_hydro"/>
</dbReference>
<dbReference type="STRING" id="660470.Theba_1941"/>
<dbReference type="eggNOG" id="COG1237">
    <property type="taxonomic scope" value="Bacteria"/>
</dbReference>
<feature type="domain" description="Metallo-beta-lactamase" evidence="1">
    <location>
        <begin position="61"/>
        <end position="129"/>
    </location>
</feature>
<dbReference type="EMBL" id="CP003532">
    <property type="protein sequence ID" value="AFK07586.1"/>
    <property type="molecule type" value="Genomic_DNA"/>
</dbReference>
<dbReference type="SUPFAM" id="SSF56281">
    <property type="entry name" value="Metallo-hydrolase/oxidoreductase"/>
    <property type="match status" value="1"/>
</dbReference>
<dbReference type="HOGENOM" id="CLU_036012_0_0_0"/>
<dbReference type="InterPro" id="IPR041712">
    <property type="entry name" value="DHPS-like_MBL-fold"/>
</dbReference>
<dbReference type="GO" id="GO:0016787">
    <property type="term" value="F:hydrolase activity"/>
    <property type="evidence" value="ECO:0007669"/>
    <property type="project" value="UniProtKB-KW"/>
</dbReference>
<dbReference type="Pfam" id="PF00753">
    <property type="entry name" value="Lactamase_B"/>
    <property type="match status" value="1"/>
</dbReference>
<gene>
    <name evidence="2" type="ORF">Theba_1941</name>
</gene>
<dbReference type="PANTHER" id="PTHR13754">
    <property type="entry name" value="METALLO-BETA-LACTAMASE SUPERFAMILY PROTEIN"/>
    <property type="match status" value="1"/>
</dbReference>
<name>I2F6N3_9BACT</name>
<organism evidence="2 3">
    <name type="scientific">Mesotoga prima MesG1.Ag.4.2</name>
    <dbReference type="NCBI Taxonomy" id="660470"/>
    <lineage>
        <taxon>Bacteria</taxon>
        <taxon>Thermotogati</taxon>
        <taxon>Thermotogota</taxon>
        <taxon>Thermotogae</taxon>
        <taxon>Kosmotogales</taxon>
        <taxon>Kosmotogaceae</taxon>
        <taxon>Mesotoga</taxon>
    </lineage>
</organism>
<dbReference type="Gene3D" id="3.60.15.10">
    <property type="entry name" value="Ribonuclease Z/Hydroxyacylglutathione hydrolase-like"/>
    <property type="match status" value="1"/>
</dbReference>
<keyword evidence="2" id="KW-0378">Hydrolase</keyword>
<dbReference type="Proteomes" id="UP000002881">
    <property type="component" value="Chromosome"/>
</dbReference>
<keyword evidence="3" id="KW-1185">Reference proteome</keyword>
<dbReference type="InterPro" id="IPR001279">
    <property type="entry name" value="Metallo-B-lactamas"/>
</dbReference>
<accession>I2F6N3</accession>
<proteinExistence type="predicted"/>
<dbReference type="KEGG" id="mpg:Theba_1941"/>
<dbReference type="CDD" id="cd07713">
    <property type="entry name" value="DHPS-like_MBL-fold"/>
    <property type="match status" value="1"/>
</dbReference>
<dbReference type="PANTHER" id="PTHR13754:SF13">
    <property type="entry name" value="METALLO-BETA-LACTAMASE SUPERFAMILY PROTEIN (AFU_ORTHOLOGUE AFUA_3G07630)"/>
    <property type="match status" value="1"/>
</dbReference>
<evidence type="ECO:0000259" key="1">
    <source>
        <dbReference type="Pfam" id="PF00753"/>
    </source>
</evidence>
<reference evidence="2 3" key="1">
    <citation type="journal article" date="2012" name="Genome Biol. Evol.">
        <title>Genome Sequence of the Mesophilic Thermotogales Bacterium Mesotoga prima MesG1.Ag.4.2 Reveals the Largest Thermotogales Genome To Date.</title>
        <authorList>
            <person name="Zhaxybayeva O."/>
            <person name="Swithers K.S."/>
            <person name="Foght J."/>
            <person name="Green A.G."/>
            <person name="Bruce D."/>
            <person name="Detter C."/>
            <person name="Han S."/>
            <person name="Teshima H."/>
            <person name="Han J."/>
            <person name="Woyke T."/>
            <person name="Pitluck S."/>
            <person name="Nolan M."/>
            <person name="Ivanova N."/>
            <person name="Pati A."/>
            <person name="Land M.L."/>
            <person name="Dlutek M."/>
            <person name="Doolittle W.F."/>
            <person name="Noll K.M."/>
            <person name="Nesbo C.L."/>
        </authorList>
    </citation>
    <scope>NUCLEOTIDE SEQUENCE [LARGE SCALE GENOMIC DNA]</scope>
    <source>
        <strain evidence="3">mesG1.Ag.4.2</strain>
    </source>
</reference>
<protein>
    <submittedName>
        <fullName evidence="2">Metal-dependent hydrolase, beta-lactamase superfamily II</fullName>
    </submittedName>
</protein>
<sequence length="305" mass="33718">MISEIRVDWFFPLVRTSEVWINLWLGEEIKPPIAERRINMKITVLCNDKGLEGFESEHGISFFIELNGKKFLFDTGSTDVAVKNAGKLGIDLSEVESIIISHGHYDHLGGLGNVLKKTGAKKVMVGEGCLERKFSGSTESSPEGFGSEYERLGASIETVRASREITNGLHVMTAAPFVTEERPGDKHNRIKGGTRIRDFFEDELSLAVVQNGVVTVITGCSHRGIGNIVKQASGFGKVKNVVGGLHLLHKTEDELEEIFEYLLGFDIDKFHIGHCTGDNVVKKIAERFPAEVRELMAGDSFEFHG</sequence>
<dbReference type="InterPro" id="IPR052926">
    <property type="entry name" value="Metallo-beta-lactamase_dom"/>
</dbReference>
<dbReference type="GO" id="GO:0016740">
    <property type="term" value="F:transferase activity"/>
    <property type="evidence" value="ECO:0007669"/>
    <property type="project" value="TreeGrafter"/>
</dbReference>